<dbReference type="InterPro" id="IPR019137">
    <property type="entry name" value="Nck-associated_protein-1"/>
</dbReference>
<name>A0AAW2YML6_9EUKA</name>
<keyword evidence="2" id="KW-1185">Reference proteome</keyword>
<accession>A0AAW2YML6</accession>
<protein>
    <submittedName>
        <fullName evidence="1">Membrane-associated protein gex</fullName>
    </submittedName>
</protein>
<evidence type="ECO:0000313" key="1">
    <source>
        <dbReference type="EMBL" id="KAL0478071.1"/>
    </source>
</evidence>
<comment type="caution">
    <text evidence="1">The sequence shown here is derived from an EMBL/GenBank/DDBJ whole genome shotgun (WGS) entry which is preliminary data.</text>
</comment>
<feature type="non-terminal residue" evidence="1">
    <location>
        <position position="82"/>
    </location>
</feature>
<dbReference type="EMBL" id="JAOPGA020000307">
    <property type="protein sequence ID" value="KAL0478071.1"/>
    <property type="molecule type" value="Genomic_DNA"/>
</dbReference>
<evidence type="ECO:0000313" key="2">
    <source>
        <dbReference type="Proteomes" id="UP001431209"/>
    </source>
</evidence>
<dbReference type="Proteomes" id="UP001431209">
    <property type="component" value="Unassembled WGS sequence"/>
</dbReference>
<gene>
    <name evidence="1" type="ORF">AKO1_013098</name>
</gene>
<dbReference type="Pfam" id="PF09735">
    <property type="entry name" value="Nckap1"/>
    <property type="match status" value="1"/>
</dbReference>
<organism evidence="1 2">
    <name type="scientific">Acrasis kona</name>
    <dbReference type="NCBI Taxonomy" id="1008807"/>
    <lineage>
        <taxon>Eukaryota</taxon>
        <taxon>Discoba</taxon>
        <taxon>Heterolobosea</taxon>
        <taxon>Tetramitia</taxon>
        <taxon>Eutetramitia</taxon>
        <taxon>Acrasidae</taxon>
        <taxon>Acrasis</taxon>
    </lineage>
</organism>
<reference evidence="1 2" key="1">
    <citation type="submission" date="2024-03" db="EMBL/GenBank/DDBJ databases">
        <title>The Acrasis kona genome and developmental transcriptomes reveal deep origins of eukaryotic multicellular pathways.</title>
        <authorList>
            <person name="Sheikh S."/>
            <person name="Fu C.-J."/>
            <person name="Brown M.W."/>
            <person name="Baldauf S.L."/>
        </authorList>
    </citation>
    <scope>NUCLEOTIDE SEQUENCE [LARGE SCALE GENOMIC DNA]</scope>
    <source>
        <strain evidence="1 2">ATCC MYA-3509</strain>
    </source>
</reference>
<dbReference type="AlphaFoldDB" id="A0AAW2YML6"/>
<sequence length="82" mass="9285">MAKVAERLIILREHNDTLLQKLYNIKKTLADPVLKPQIFKDPNATKKLFSQLLKDPPFFGDVESVPGFELLGNNVTGNMDVF</sequence>
<proteinExistence type="predicted"/>